<protein>
    <submittedName>
        <fullName evidence="2">Uncharacterized protein LOC103514533</fullName>
    </submittedName>
</protein>
<evidence type="ECO:0000313" key="2">
    <source>
        <dbReference type="RefSeq" id="XP_008477649.1"/>
    </source>
</evidence>
<reference evidence="2" key="1">
    <citation type="submission" date="2025-08" db="UniProtKB">
        <authorList>
            <consortium name="RefSeq"/>
        </authorList>
    </citation>
    <scope>IDENTIFICATION</scope>
</reference>
<name>A0A1S3DA83_DIACI</name>
<dbReference type="KEGG" id="dci:103514533"/>
<dbReference type="PANTHER" id="PTHR46238:SF8">
    <property type="entry name" value="ENDONUCLEASE_EXONUCLEASE_PHOSPHATASE DOMAIN-CONTAINING PROTEIN"/>
    <property type="match status" value="1"/>
</dbReference>
<keyword evidence="1" id="KW-1185">Reference proteome</keyword>
<sequence>MNRELESWRRALEEKGLKINRTKTVHLNFGTDRGELLHLYGQELNVVVKFKYLGSTLNKEGDLDCEIAHRVNAAWMNWKRMSGVLYDRRMNLRMNNERENLQNRR</sequence>
<dbReference type="PaxDb" id="121845-A0A1S3DA83"/>
<proteinExistence type="predicted"/>
<gene>
    <name evidence="2" type="primary">LOC103514533</name>
</gene>
<evidence type="ECO:0000313" key="1">
    <source>
        <dbReference type="Proteomes" id="UP000079169"/>
    </source>
</evidence>
<organism evidence="1 2">
    <name type="scientific">Diaphorina citri</name>
    <name type="common">Asian citrus psyllid</name>
    <dbReference type="NCBI Taxonomy" id="121845"/>
    <lineage>
        <taxon>Eukaryota</taxon>
        <taxon>Metazoa</taxon>
        <taxon>Ecdysozoa</taxon>
        <taxon>Arthropoda</taxon>
        <taxon>Hexapoda</taxon>
        <taxon>Insecta</taxon>
        <taxon>Pterygota</taxon>
        <taxon>Neoptera</taxon>
        <taxon>Paraneoptera</taxon>
        <taxon>Hemiptera</taxon>
        <taxon>Sternorrhyncha</taxon>
        <taxon>Psylloidea</taxon>
        <taxon>Psyllidae</taxon>
        <taxon>Diaphorininae</taxon>
        <taxon>Diaphorina</taxon>
    </lineage>
</organism>
<dbReference type="PANTHER" id="PTHR46238">
    <property type="entry name" value="REVERSE TRANSCRIPTASE DOMAIN-CONTAINING PROTEIN"/>
    <property type="match status" value="1"/>
</dbReference>
<dbReference type="RefSeq" id="XP_008477649.1">
    <property type="nucleotide sequence ID" value="XM_008479427.1"/>
</dbReference>
<dbReference type="AlphaFoldDB" id="A0A1S3DA83"/>
<dbReference type="GeneID" id="103514533"/>
<dbReference type="OMA" id="HLYGQEL"/>
<accession>A0A1S3DA83</accession>
<dbReference type="Proteomes" id="UP000079169">
    <property type="component" value="Unplaced"/>
</dbReference>